<keyword evidence="4" id="KW-0732">Signal</keyword>
<keyword evidence="11" id="KW-1185">Reference proteome</keyword>
<evidence type="ECO:0000256" key="7">
    <source>
        <dbReference type="ARBA" id="ARBA00023180"/>
    </source>
</evidence>
<name>A0A8C4QYN9_EPTBU</name>
<evidence type="ECO:0000256" key="4">
    <source>
        <dbReference type="ARBA" id="ARBA00022729"/>
    </source>
</evidence>
<evidence type="ECO:0000256" key="8">
    <source>
        <dbReference type="RuleBase" id="RU000354"/>
    </source>
</evidence>
<keyword evidence="7" id="KW-0325">Glycoprotein</keyword>
<dbReference type="PROSITE" id="PS51362">
    <property type="entry name" value="TGF_BETA_2"/>
    <property type="match status" value="1"/>
</dbReference>
<dbReference type="GO" id="GO:0005615">
    <property type="term" value="C:extracellular space"/>
    <property type="evidence" value="ECO:0007669"/>
    <property type="project" value="TreeGrafter"/>
</dbReference>
<dbReference type="PANTHER" id="PTHR11848:SF22">
    <property type="entry name" value="BONE MORPHOGENETIC PROTEIN 15"/>
    <property type="match status" value="1"/>
</dbReference>
<sequence length="289" mass="32515">NDHHLQYMRQLYHEATGEDGRPRTDVSKMSNTVRLLKPADFQETCSKQCKPILSIPSMRFLQLLPPSFAHLCLWVSSNLSFHPQPPLSLILPRRQSSGTGLTCRLAKKTASLHFIVKIDCAKGGYRGRRLQADVLFPPSLLLYLNDGHRMAYQRQPAMEPIFSASSRPRRAAFYRPSRVLQRGTCQLYPLRVTFSQLGWDDWIIAPHHYDAGLCRGDCPRSAYSKLGVLTHSLIQALIREQVGASVPPLTCVPASYGPMSVLAQEHEIIAYKEYAQHDCSGICECKPAL</sequence>
<evidence type="ECO:0000256" key="2">
    <source>
        <dbReference type="ARBA" id="ARBA00006656"/>
    </source>
</evidence>
<comment type="subcellular location">
    <subcellularLocation>
        <location evidence="1">Secreted</location>
    </subcellularLocation>
</comment>
<protein>
    <recommendedName>
        <fullName evidence="9">TGF-beta family profile domain-containing protein</fullName>
    </recommendedName>
</protein>
<dbReference type="InterPro" id="IPR001839">
    <property type="entry name" value="TGF-b_C"/>
</dbReference>
<dbReference type="PANTHER" id="PTHR11848">
    <property type="entry name" value="TGF-BETA FAMILY"/>
    <property type="match status" value="1"/>
</dbReference>
<evidence type="ECO:0000259" key="9">
    <source>
        <dbReference type="PROSITE" id="PS51362"/>
    </source>
</evidence>
<accession>A0A8C4QYN9</accession>
<comment type="similarity">
    <text evidence="2 8">Belongs to the TGF-beta family.</text>
</comment>
<keyword evidence="6" id="KW-1015">Disulfide bond</keyword>
<dbReference type="InterPro" id="IPR029034">
    <property type="entry name" value="Cystine-knot_cytokine"/>
</dbReference>
<dbReference type="PROSITE" id="PS00250">
    <property type="entry name" value="TGF_BETA_1"/>
    <property type="match status" value="1"/>
</dbReference>
<reference evidence="10" key="2">
    <citation type="submission" date="2025-09" db="UniProtKB">
        <authorList>
            <consortium name="Ensembl"/>
        </authorList>
    </citation>
    <scope>IDENTIFICATION</scope>
</reference>
<keyword evidence="3" id="KW-0964">Secreted</keyword>
<evidence type="ECO:0000313" key="11">
    <source>
        <dbReference type="Proteomes" id="UP000694388"/>
    </source>
</evidence>
<dbReference type="Ensembl" id="ENSEBUT00000023017.1">
    <property type="protein sequence ID" value="ENSEBUP00000022441.1"/>
    <property type="gene ID" value="ENSEBUG00000013829.1"/>
</dbReference>
<dbReference type="SUPFAM" id="SSF57501">
    <property type="entry name" value="Cystine-knot cytokines"/>
    <property type="match status" value="1"/>
</dbReference>
<evidence type="ECO:0000256" key="5">
    <source>
        <dbReference type="ARBA" id="ARBA00023030"/>
    </source>
</evidence>
<dbReference type="GO" id="GO:0005125">
    <property type="term" value="F:cytokine activity"/>
    <property type="evidence" value="ECO:0007669"/>
    <property type="project" value="TreeGrafter"/>
</dbReference>
<evidence type="ECO:0000256" key="6">
    <source>
        <dbReference type="ARBA" id="ARBA00023157"/>
    </source>
</evidence>
<dbReference type="InterPro" id="IPR015615">
    <property type="entry name" value="TGF-beta-rel"/>
</dbReference>
<dbReference type="GeneTree" id="ENSGT00940000159784"/>
<dbReference type="Gene3D" id="2.10.90.10">
    <property type="entry name" value="Cystine-knot cytokines"/>
    <property type="match status" value="1"/>
</dbReference>
<proteinExistence type="inferred from homology"/>
<dbReference type="Pfam" id="PF00019">
    <property type="entry name" value="TGF_beta"/>
    <property type="match status" value="1"/>
</dbReference>
<dbReference type="GO" id="GO:0008083">
    <property type="term" value="F:growth factor activity"/>
    <property type="evidence" value="ECO:0007669"/>
    <property type="project" value="UniProtKB-KW"/>
</dbReference>
<evidence type="ECO:0000256" key="1">
    <source>
        <dbReference type="ARBA" id="ARBA00004613"/>
    </source>
</evidence>
<reference evidence="10" key="1">
    <citation type="submission" date="2025-08" db="UniProtKB">
        <authorList>
            <consortium name="Ensembl"/>
        </authorList>
    </citation>
    <scope>IDENTIFICATION</scope>
</reference>
<dbReference type="SMART" id="SM00204">
    <property type="entry name" value="TGFB"/>
    <property type="match status" value="1"/>
</dbReference>
<feature type="domain" description="TGF-beta family profile" evidence="9">
    <location>
        <begin position="167"/>
        <end position="288"/>
    </location>
</feature>
<dbReference type="AlphaFoldDB" id="A0A8C4QYN9"/>
<dbReference type="FunFam" id="2.10.90.10:FF:000012">
    <property type="entry name" value="Growth/differentiation factor 9 (Predicted)"/>
    <property type="match status" value="1"/>
</dbReference>
<dbReference type="Proteomes" id="UP000694388">
    <property type="component" value="Unplaced"/>
</dbReference>
<dbReference type="InterPro" id="IPR017948">
    <property type="entry name" value="TGFb_CS"/>
</dbReference>
<evidence type="ECO:0000256" key="3">
    <source>
        <dbReference type="ARBA" id="ARBA00022525"/>
    </source>
</evidence>
<organism evidence="10 11">
    <name type="scientific">Eptatretus burgeri</name>
    <name type="common">Inshore hagfish</name>
    <dbReference type="NCBI Taxonomy" id="7764"/>
    <lineage>
        <taxon>Eukaryota</taxon>
        <taxon>Metazoa</taxon>
        <taxon>Chordata</taxon>
        <taxon>Craniata</taxon>
        <taxon>Vertebrata</taxon>
        <taxon>Cyclostomata</taxon>
        <taxon>Myxini</taxon>
        <taxon>Myxiniformes</taxon>
        <taxon>Myxinidae</taxon>
        <taxon>Eptatretinae</taxon>
        <taxon>Eptatretus</taxon>
    </lineage>
</organism>
<keyword evidence="5 8" id="KW-0339">Growth factor</keyword>
<evidence type="ECO:0000313" key="10">
    <source>
        <dbReference type="Ensembl" id="ENSEBUP00000022441.1"/>
    </source>
</evidence>